<dbReference type="SUPFAM" id="SSF56219">
    <property type="entry name" value="DNase I-like"/>
    <property type="match status" value="1"/>
</dbReference>
<evidence type="ECO:0008006" key="3">
    <source>
        <dbReference type="Google" id="ProtNLM"/>
    </source>
</evidence>
<gene>
    <name evidence="1" type="ORF">DME_LOCUS1153</name>
</gene>
<proteinExistence type="predicted"/>
<dbReference type="EMBL" id="UYYG01000014">
    <property type="protein sequence ID" value="VDN51180.1"/>
    <property type="molecule type" value="Genomic_DNA"/>
</dbReference>
<reference evidence="1 2" key="1">
    <citation type="submission" date="2018-11" db="EMBL/GenBank/DDBJ databases">
        <authorList>
            <consortium name="Pathogen Informatics"/>
        </authorList>
    </citation>
    <scope>NUCLEOTIDE SEQUENCE [LARGE SCALE GENOMIC DNA]</scope>
</reference>
<dbReference type="Gene3D" id="3.60.10.10">
    <property type="entry name" value="Endonuclease/exonuclease/phosphatase"/>
    <property type="match status" value="1"/>
</dbReference>
<evidence type="ECO:0000313" key="2">
    <source>
        <dbReference type="Proteomes" id="UP000274756"/>
    </source>
</evidence>
<evidence type="ECO:0000313" key="1">
    <source>
        <dbReference type="EMBL" id="VDN51180.1"/>
    </source>
</evidence>
<keyword evidence="2" id="KW-1185">Reference proteome</keyword>
<protein>
    <recommendedName>
        <fullName evidence="3">Endo/exonuclease/phosphatase domain-containing protein</fullName>
    </recommendedName>
</protein>
<sequence length="191" mass="22128">MAIIGVSNNSGRNGVAIVMSDKAHSALIEWKQVSDRMTYARFKGSAISRIIMPLTSAIGEYGIGKLCTNGERLLRYAEKYELFVTNTCFRYRRKRLVTWNSPDNQHFNQIDYILISSSWKSSVLDSHSYRGAEMSNLHGSDHVMVPVKIRIKLTTHRKQHPPRFLNYLKKFGESERISNRIIQASQWYKYH</sequence>
<dbReference type="STRING" id="318479.A0A3P7PBQ1"/>
<name>A0A3P7PBQ1_DRAME</name>
<accession>A0A3P7PBQ1</accession>
<dbReference type="OrthoDB" id="410104at2759"/>
<dbReference type="AlphaFoldDB" id="A0A3P7PBQ1"/>
<organism evidence="1 2">
    <name type="scientific">Dracunculus medinensis</name>
    <name type="common">Guinea worm</name>
    <dbReference type="NCBI Taxonomy" id="318479"/>
    <lineage>
        <taxon>Eukaryota</taxon>
        <taxon>Metazoa</taxon>
        <taxon>Ecdysozoa</taxon>
        <taxon>Nematoda</taxon>
        <taxon>Chromadorea</taxon>
        <taxon>Rhabditida</taxon>
        <taxon>Spirurina</taxon>
        <taxon>Dracunculoidea</taxon>
        <taxon>Dracunculidae</taxon>
        <taxon>Dracunculus</taxon>
    </lineage>
</organism>
<dbReference type="InterPro" id="IPR036691">
    <property type="entry name" value="Endo/exonu/phosph_ase_sf"/>
</dbReference>
<dbReference type="Proteomes" id="UP000274756">
    <property type="component" value="Unassembled WGS sequence"/>
</dbReference>